<dbReference type="NCBIfam" id="NF007316">
    <property type="entry name" value="PRK09802.1"/>
    <property type="match status" value="1"/>
</dbReference>
<dbReference type="InterPro" id="IPR014036">
    <property type="entry name" value="DeoR-like_C"/>
</dbReference>
<dbReference type="PANTHER" id="PTHR30363:SF44">
    <property type="entry name" value="AGA OPERON TRANSCRIPTIONAL REPRESSOR-RELATED"/>
    <property type="match status" value="1"/>
</dbReference>
<dbReference type="Gene3D" id="1.10.10.10">
    <property type="entry name" value="Winged helix-like DNA-binding domain superfamily/Winged helix DNA-binding domain"/>
    <property type="match status" value="1"/>
</dbReference>
<protein>
    <submittedName>
        <fullName evidence="4">DeoR family transcriptional regulator</fullName>
    </submittedName>
</protein>
<dbReference type="SMART" id="SM01134">
    <property type="entry name" value="DeoRC"/>
    <property type="match status" value="1"/>
</dbReference>
<dbReference type="RefSeq" id="WP_261697522.1">
    <property type="nucleotide sequence ID" value="NZ_CP104694.1"/>
</dbReference>
<dbReference type="SUPFAM" id="SSF46785">
    <property type="entry name" value="Winged helix' DNA-binding domain"/>
    <property type="match status" value="1"/>
</dbReference>
<name>A0ABY6BL36_9GAMM</name>
<accession>A0ABY6BL36</accession>
<dbReference type="Pfam" id="PF08220">
    <property type="entry name" value="HTH_DeoR"/>
    <property type="match status" value="1"/>
</dbReference>
<dbReference type="NCBIfam" id="NF040755">
    <property type="entry name" value="AgaR"/>
    <property type="match status" value="1"/>
</dbReference>
<sequence>MRNTSRRREQILCQLVETGSVHVAELVVRFGVSAVTIRGDLEQLESQGLAVRNHGGATLMRMPPQEHSMRQKDTLHAAQKDAIGAAAAQFVQPGDNIIIDSGTTTMPLARRLRDATDVTVMTNGLNIAWELADAPGVRLILTGGTLRKQSLSLQGAQAEACLNEYNFDTLFLGVDGLDLKFGLTTHHEAEARLNHRMVERARRVIVVSDASKFGRVSLHRIALLDRVDIVVTDPAITAEYREGLERQGVTVVVATVEVPLPVDPG</sequence>
<dbReference type="InterPro" id="IPR047779">
    <property type="entry name" value="AgaR-like"/>
</dbReference>
<evidence type="ECO:0000256" key="1">
    <source>
        <dbReference type="ARBA" id="ARBA00023015"/>
    </source>
</evidence>
<keyword evidence="1" id="KW-0805">Transcription regulation</keyword>
<evidence type="ECO:0000256" key="2">
    <source>
        <dbReference type="ARBA" id="ARBA00023163"/>
    </source>
</evidence>
<keyword evidence="5" id="KW-1185">Reference proteome</keyword>
<organism evidence="4 5">
    <name type="scientific">Tahibacter amnicola</name>
    <dbReference type="NCBI Taxonomy" id="2976241"/>
    <lineage>
        <taxon>Bacteria</taxon>
        <taxon>Pseudomonadati</taxon>
        <taxon>Pseudomonadota</taxon>
        <taxon>Gammaproteobacteria</taxon>
        <taxon>Lysobacterales</taxon>
        <taxon>Rhodanobacteraceae</taxon>
        <taxon>Tahibacter</taxon>
    </lineage>
</organism>
<keyword evidence="2" id="KW-0804">Transcription</keyword>
<dbReference type="Pfam" id="PF00455">
    <property type="entry name" value="DeoRC"/>
    <property type="match status" value="1"/>
</dbReference>
<dbReference type="PRINTS" id="PR00037">
    <property type="entry name" value="HTHLACR"/>
</dbReference>
<dbReference type="InterPro" id="IPR036390">
    <property type="entry name" value="WH_DNA-bd_sf"/>
</dbReference>
<dbReference type="InterPro" id="IPR036388">
    <property type="entry name" value="WH-like_DNA-bd_sf"/>
</dbReference>
<reference evidence="4" key="1">
    <citation type="submission" date="2022-09" db="EMBL/GenBank/DDBJ databases">
        <title>Tahibacter sp. nov., isolated from a fresh water.</title>
        <authorList>
            <person name="Baek J.H."/>
            <person name="Lee J.K."/>
            <person name="Kim J.M."/>
            <person name="Jeon C.O."/>
        </authorList>
    </citation>
    <scope>NUCLEOTIDE SEQUENCE</scope>
    <source>
        <strain evidence="4">W38</strain>
    </source>
</reference>
<evidence type="ECO:0000259" key="3">
    <source>
        <dbReference type="PROSITE" id="PS51000"/>
    </source>
</evidence>
<evidence type="ECO:0000313" key="4">
    <source>
        <dbReference type="EMBL" id="UXI70575.1"/>
    </source>
</evidence>
<feature type="domain" description="HTH deoR-type" evidence="3">
    <location>
        <begin position="4"/>
        <end position="59"/>
    </location>
</feature>
<evidence type="ECO:0000313" key="5">
    <source>
        <dbReference type="Proteomes" id="UP001064632"/>
    </source>
</evidence>
<gene>
    <name evidence="4" type="ORF">N4264_13315</name>
</gene>
<proteinExistence type="predicted"/>
<dbReference type="SMART" id="SM00420">
    <property type="entry name" value="HTH_DEOR"/>
    <property type="match status" value="1"/>
</dbReference>
<dbReference type="PANTHER" id="PTHR30363">
    <property type="entry name" value="HTH-TYPE TRANSCRIPTIONAL REGULATOR SRLR-RELATED"/>
    <property type="match status" value="1"/>
</dbReference>
<dbReference type="InterPro" id="IPR001034">
    <property type="entry name" value="DeoR_HTH"/>
</dbReference>
<dbReference type="InterPro" id="IPR050313">
    <property type="entry name" value="Carb_Metab_HTH_regulators"/>
</dbReference>
<dbReference type="SUPFAM" id="SSF100950">
    <property type="entry name" value="NagB/RpiA/CoA transferase-like"/>
    <property type="match status" value="1"/>
</dbReference>
<dbReference type="PROSITE" id="PS51000">
    <property type="entry name" value="HTH_DEOR_2"/>
    <property type="match status" value="1"/>
</dbReference>
<dbReference type="Gene3D" id="3.40.50.1360">
    <property type="match status" value="1"/>
</dbReference>
<dbReference type="Proteomes" id="UP001064632">
    <property type="component" value="Chromosome"/>
</dbReference>
<dbReference type="InterPro" id="IPR037171">
    <property type="entry name" value="NagB/RpiA_transferase-like"/>
</dbReference>
<dbReference type="EMBL" id="CP104694">
    <property type="protein sequence ID" value="UXI70575.1"/>
    <property type="molecule type" value="Genomic_DNA"/>
</dbReference>